<proteinExistence type="predicted"/>
<feature type="compositionally biased region" description="Acidic residues" evidence="1">
    <location>
        <begin position="36"/>
        <end position="45"/>
    </location>
</feature>
<sequence>MSTHGEAAPGTPGDGYQDTNERDIAAKQGEPVGDSEAFDDPAIDPDDVKVLPGTGGPDDAGELDAPFEYDPTGHAGKD</sequence>
<reference evidence="2" key="1">
    <citation type="journal article" date="2014" name="Int. J. Syst. Evol. Microbiol.">
        <title>Complete genome sequence of Corynebacterium casei LMG S-19264T (=DSM 44701T), isolated from a smear-ripened cheese.</title>
        <authorList>
            <consortium name="US DOE Joint Genome Institute (JGI-PGF)"/>
            <person name="Walter F."/>
            <person name="Albersmeier A."/>
            <person name="Kalinowski J."/>
            <person name="Ruckert C."/>
        </authorList>
    </citation>
    <scope>NUCLEOTIDE SEQUENCE</scope>
    <source>
        <strain evidence="2">CGMCC 1.12813</strain>
    </source>
</reference>
<dbReference type="RefSeq" id="WP_188510091.1">
    <property type="nucleotide sequence ID" value="NZ_BMGB01000001.1"/>
</dbReference>
<gene>
    <name evidence="2" type="ORF">GCM10010979_15750</name>
</gene>
<accession>A0A916SLB5</accession>
<evidence type="ECO:0000313" key="2">
    <source>
        <dbReference type="EMBL" id="GGB01998.1"/>
    </source>
</evidence>
<dbReference type="AlphaFoldDB" id="A0A916SLB5"/>
<feature type="region of interest" description="Disordered" evidence="1">
    <location>
        <begin position="1"/>
        <end position="78"/>
    </location>
</feature>
<dbReference type="EMBL" id="BMGB01000001">
    <property type="protein sequence ID" value="GGB01998.1"/>
    <property type="molecule type" value="Genomic_DNA"/>
</dbReference>
<dbReference type="Proteomes" id="UP000606922">
    <property type="component" value="Unassembled WGS sequence"/>
</dbReference>
<keyword evidence="3" id="KW-1185">Reference proteome</keyword>
<name>A0A916SLB5_9MICO</name>
<protein>
    <submittedName>
        <fullName evidence="2">Uncharacterized protein</fullName>
    </submittedName>
</protein>
<evidence type="ECO:0000313" key="3">
    <source>
        <dbReference type="Proteomes" id="UP000606922"/>
    </source>
</evidence>
<comment type="caution">
    <text evidence="2">The sequence shown here is derived from an EMBL/GenBank/DDBJ whole genome shotgun (WGS) entry which is preliminary data.</text>
</comment>
<reference evidence="2" key="2">
    <citation type="submission" date="2020-09" db="EMBL/GenBank/DDBJ databases">
        <authorList>
            <person name="Sun Q."/>
            <person name="Zhou Y."/>
        </authorList>
    </citation>
    <scope>NUCLEOTIDE SEQUENCE</scope>
    <source>
        <strain evidence="2">CGMCC 1.12813</strain>
    </source>
</reference>
<evidence type="ECO:0000256" key="1">
    <source>
        <dbReference type="SAM" id="MobiDB-lite"/>
    </source>
</evidence>
<organism evidence="2 3">
    <name type="scientific">Conyzicola nivalis</name>
    <dbReference type="NCBI Taxonomy" id="1477021"/>
    <lineage>
        <taxon>Bacteria</taxon>
        <taxon>Bacillati</taxon>
        <taxon>Actinomycetota</taxon>
        <taxon>Actinomycetes</taxon>
        <taxon>Micrococcales</taxon>
        <taxon>Microbacteriaceae</taxon>
        <taxon>Conyzicola</taxon>
    </lineage>
</organism>